<evidence type="ECO:0000313" key="2">
    <source>
        <dbReference type="EMBL" id="MCK2218299.1"/>
    </source>
</evidence>
<feature type="chain" id="PRO_5046545960" evidence="1">
    <location>
        <begin position="31"/>
        <end position="121"/>
    </location>
</feature>
<proteinExistence type="predicted"/>
<reference evidence="2 3" key="1">
    <citation type="submission" date="2022-04" db="EMBL/GenBank/DDBJ databases">
        <title>Genome draft of Actinomadura sp. ATCC 31491.</title>
        <authorList>
            <person name="Shi X."/>
            <person name="Du Y."/>
        </authorList>
    </citation>
    <scope>NUCLEOTIDE SEQUENCE [LARGE SCALE GENOMIC DNA]</scope>
    <source>
        <strain evidence="2 3">ATCC 31491</strain>
    </source>
</reference>
<accession>A0ABT0G124</accession>
<sequence>MRRATAGLALAATAVVGAVCPPAAPTPAHAADRPYRIEVINHSGFGLDEVRVAYTTRSDPAVRMLGQRRVGPGATAAFEPAGCADLARFAASAFIGTREVLHTSDLTPDADCLTQIELTRT</sequence>
<feature type="signal peptide" evidence="1">
    <location>
        <begin position="1"/>
        <end position="30"/>
    </location>
</feature>
<keyword evidence="1" id="KW-0732">Signal</keyword>
<gene>
    <name evidence="2" type="ORF">MF672_031580</name>
</gene>
<dbReference type="RefSeq" id="WP_242381359.1">
    <property type="nucleotide sequence ID" value="NZ_JAKRKC020000002.1"/>
</dbReference>
<protein>
    <submittedName>
        <fullName evidence="2">Uncharacterized protein</fullName>
    </submittedName>
</protein>
<keyword evidence="3" id="KW-1185">Reference proteome</keyword>
<name>A0ABT0G124_9ACTN</name>
<dbReference type="Proteomes" id="UP001317259">
    <property type="component" value="Unassembled WGS sequence"/>
</dbReference>
<organism evidence="2 3">
    <name type="scientific">Actinomadura luzonensis</name>
    <dbReference type="NCBI Taxonomy" id="2805427"/>
    <lineage>
        <taxon>Bacteria</taxon>
        <taxon>Bacillati</taxon>
        <taxon>Actinomycetota</taxon>
        <taxon>Actinomycetes</taxon>
        <taxon>Streptosporangiales</taxon>
        <taxon>Thermomonosporaceae</taxon>
        <taxon>Actinomadura</taxon>
    </lineage>
</organism>
<dbReference type="EMBL" id="JAKRKC020000002">
    <property type="protein sequence ID" value="MCK2218299.1"/>
    <property type="molecule type" value="Genomic_DNA"/>
</dbReference>
<evidence type="ECO:0000256" key="1">
    <source>
        <dbReference type="SAM" id="SignalP"/>
    </source>
</evidence>
<evidence type="ECO:0000313" key="3">
    <source>
        <dbReference type="Proteomes" id="UP001317259"/>
    </source>
</evidence>
<comment type="caution">
    <text evidence="2">The sequence shown here is derived from an EMBL/GenBank/DDBJ whole genome shotgun (WGS) entry which is preliminary data.</text>
</comment>